<proteinExistence type="predicted"/>
<dbReference type="EMBL" id="JBHFEH010000057">
    <property type="protein sequence ID" value="KAL2049801.1"/>
    <property type="molecule type" value="Genomic_DNA"/>
</dbReference>
<comment type="caution">
    <text evidence="1">The sequence shown here is derived from an EMBL/GenBank/DDBJ whole genome shotgun (WGS) entry which is preliminary data.</text>
</comment>
<sequence length="134" mass="15118">MHGSFTHLTTVSSARFSLMFTPLRLFRWRPLVETLGTAVEKLGNTDSVTVYSRIGVFRSATDPGIDSDKPKQYINDSGDLDDCPDVTIKINQELERAIRIWQSQSQNSLMSGKLHADSYTHLNVLTWRGSRSTQ</sequence>
<organism evidence="1 2">
    <name type="scientific">Lepraria finkii</name>
    <dbReference type="NCBI Taxonomy" id="1340010"/>
    <lineage>
        <taxon>Eukaryota</taxon>
        <taxon>Fungi</taxon>
        <taxon>Dikarya</taxon>
        <taxon>Ascomycota</taxon>
        <taxon>Pezizomycotina</taxon>
        <taxon>Lecanoromycetes</taxon>
        <taxon>OSLEUM clade</taxon>
        <taxon>Lecanoromycetidae</taxon>
        <taxon>Lecanorales</taxon>
        <taxon>Lecanorineae</taxon>
        <taxon>Stereocaulaceae</taxon>
        <taxon>Lepraria</taxon>
    </lineage>
</organism>
<keyword evidence="2" id="KW-1185">Reference proteome</keyword>
<accession>A0ABR4AYM7</accession>
<evidence type="ECO:0000313" key="2">
    <source>
        <dbReference type="Proteomes" id="UP001590951"/>
    </source>
</evidence>
<name>A0ABR4AYM7_9LECA</name>
<reference evidence="1 2" key="1">
    <citation type="submission" date="2024-09" db="EMBL/GenBank/DDBJ databases">
        <title>Rethinking Asexuality: The Enigmatic Case of Functional Sexual Genes in Lepraria (Stereocaulaceae).</title>
        <authorList>
            <person name="Doellman M."/>
            <person name="Sun Y."/>
            <person name="Barcenas-Pena A."/>
            <person name="Lumbsch H.T."/>
            <person name="Grewe F."/>
        </authorList>
    </citation>
    <scope>NUCLEOTIDE SEQUENCE [LARGE SCALE GENOMIC DNA]</scope>
    <source>
        <strain evidence="1 2">Grewe 0041</strain>
    </source>
</reference>
<gene>
    <name evidence="1" type="ORF">ABVK25_009896</name>
</gene>
<dbReference type="Proteomes" id="UP001590951">
    <property type="component" value="Unassembled WGS sequence"/>
</dbReference>
<evidence type="ECO:0000313" key="1">
    <source>
        <dbReference type="EMBL" id="KAL2049801.1"/>
    </source>
</evidence>
<protein>
    <submittedName>
        <fullName evidence="1">Uncharacterized protein</fullName>
    </submittedName>
</protein>